<dbReference type="AlphaFoldDB" id="M5P721"/>
<organism evidence="1 2">
    <name type="scientific">Bacillus sonorensis L12</name>
    <dbReference type="NCBI Taxonomy" id="1274524"/>
    <lineage>
        <taxon>Bacteria</taxon>
        <taxon>Bacillati</taxon>
        <taxon>Bacillota</taxon>
        <taxon>Bacilli</taxon>
        <taxon>Bacillales</taxon>
        <taxon>Bacillaceae</taxon>
        <taxon>Bacillus</taxon>
    </lineage>
</organism>
<protein>
    <submittedName>
        <fullName evidence="1">Uncharacterized protein</fullName>
    </submittedName>
</protein>
<comment type="caution">
    <text evidence="1">The sequence shown here is derived from an EMBL/GenBank/DDBJ whole genome shotgun (WGS) entry which is preliminary data.</text>
</comment>
<gene>
    <name evidence="1" type="ORF">BSONL12_09657</name>
</gene>
<dbReference type="Proteomes" id="UP000011907">
    <property type="component" value="Unassembled WGS sequence"/>
</dbReference>
<proteinExistence type="predicted"/>
<evidence type="ECO:0000313" key="1">
    <source>
        <dbReference type="EMBL" id="EME75243.1"/>
    </source>
</evidence>
<dbReference type="EMBL" id="AOFM01000006">
    <property type="protein sequence ID" value="EME75243.1"/>
    <property type="molecule type" value="Genomic_DNA"/>
</dbReference>
<dbReference type="STRING" id="1274524.BSONL12_09657"/>
<accession>M5P721</accession>
<reference evidence="1 2" key="1">
    <citation type="journal article" date="2013" name="Genome Announc.">
        <title>Draft Whole-Genome Sequence of Bacillus sonorensis Strain L12, a Source of Nonribosomal Lipopeptides.</title>
        <authorList>
            <person name="Adimpong D.B."/>
            <person name="Sorensen K.I."/>
            <person name="Nielsen D.S."/>
            <person name="Thorsen L."/>
            <person name="Rasmussen T.B."/>
            <person name="Derkx P.M."/>
            <person name="Jespersen L."/>
        </authorList>
    </citation>
    <scope>NUCLEOTIDE SEQUENCE [LARGE SCALE GENOMIC DNA]</scope>
    <source>
        <strain evidence="1 2">L12</strain>
    </source>
</reference>
<sequence length="67" mass="7278">MCKGEPESIRYVNEVRSKACFAFLKKGGTAGHNSSLSYREGLFLLSINKFVQIKGGNEKHAGTAETA</sequence>
<evidence type="ECO:0000313" key="2">
    <source>
        <dbReference type="Proteomes" id="UP000011907"/>
    </source>
</evidence>
<name>M5P721_9BACI</name>